<gene>
    <name evidence="1" type="ordered locus">BN6_38810</name>
</gene>
<sequence length="114" mass="11533">MTTALGRGAPGLSEDLERLPPALAQAALIRADPELTATGYRRLLDRRRDLAGGPGDAIPADRSTLAATCSLALDHADGPDRAGPHGVAGSVLGLAALLGSSRWRCSPAAPSSIA</sequence>
<dbReference type="BioCyc" id="SESP1179773:BN6_RS18775-MONOMER"/>
<proteinExistence type="predicted"/>
<dbReference type="Proteomes" id="UP000006281">
    <property type="component" value="Chromosome"/>
</dbReference>
<reference evidence="1 2" key="1">
    <citation type="journal article" date="2012" name="BMC Genomics">
        <title>Complete genome sequence of Saccharothrix espanaensis DSM 44229T and comparison to the other completely sequenced Pseudonocardiaceae.</title>
        <authorList>
            <person name="Strobel T."/>
            <person name="Al-Dilaimi A."/>
            <person name="Blom J."/>
            <person name="Gessner A."/>
            <person name="Kalinowski J."/>
            <person name="Luzhetska M."/>
            <person name="Puhler A."/>
            <person name="Szczepanowski R."/>
            <person name="Bechthold A."/>
            <person name="Ruckert C."/>
        </authorList>
    </citation>
    <scope>NUCLEOTIDE SEQUENCE [LARGE SCALE GENOMIC DNA]</scope>
    <source>
        <strain evidence="2">ATCC 51144 / DSM 44229 / JCM 9112 / NBRC 15066 / NRRL 15764</strain>
    </source>
</reference>
<dbReference type="KEGG" id="sesp:BN6_38810"/>
<keyword evidence="2" id="KW-1185">Reference proteome</keyword>
<dbReference type="RefSeq" id="WP_015101282.1">
    <property type="nucleotide sequence ID" value="NC_019673.1"/>
</dbReference>
<accession>K0JTQ9</accession>
<evidence type="ECO:0000313" key="2">
    <source>
        <dbReference type="Proteomes" id="UP000006281"/>
    </source>
</evidence>
<dbReference type="STRING" id="1179773.BN6_38810"/>
<dbReference type="AlphaFoldDB" id="K0JTQ9"/>
<protein>
    <submittedName>
        <fullName evidence="1">Uncharacterized protein</fullName>
    </submittedName>
</protein>
<dbReference type="PATRIC" id="fig|1179773.3.peg.3882"/>
<dbReference type="EMBL" id="HE804045">
    <property type="protein sequence ID" value="CCH31170.1"/>
    <property type="molecule type" value="Genomic_DNA"/>
</dbReference>
<dbReference type="HOGENOM" id="CLU_2119345_0_0_11"/>
<organism evidence="1 2">
    <name type="scientific">Saccharothrix espanaensis (strain ATCC 51144 / DSM 44229 / JCM 9112 / NBRC 15066 / NRRL 15764)</name>
    <dbReference type="NCBI Taxonomy" id="1179773"/>
    <lineage>
        <taxon>Bacteria</taxon>
        <taxon>Bacillati</taxon>
        <taxon>Actinomycetota</taxon>
        <taxon>Actinomycetes</taxon>
        <taxon>Pseudonocardiales</taxon>
        <taxon>Pseudonocardiaceae</taxon>
        <taxon>Saccharothrix</taxon>
    </lineage>
</organism>
<evidence type="ECO:0000313" key="1">
    <source>
        <dbReference type="EMBL" id="CCH31170.1"/>
    </source>
</evidence>
<name>K0JTQ9_SACES</name>